<dbReference type="Gene3D" id="3.40.50.1820">
    <property type="entry name" value="alpha/beta hydrolase"/>
    <property type="match status" value="1"/>
</dbReference>
<dbReference type="EMBL" id="JASSQD010000003">
    <property type="protein sequence ID" value="MDK9559033.1"/>
    <property type="molecule type" value="Genomic_DNA"/>
</dbReference>
<accession>A0ABT7HF89</accession>
<keyword evidence="2" id="KW-1185">Reference proteome</keyword>
<proteinExistence type="predicted"/>
<reference evidence="1 2" key="1">
    <citation type="submission" date="2023-05" db="EMBL/GenBank/DDBJ databases">
        <title>Marinobacter albus sp. nov., a marine bacterium isolated from sand in a coastal intertidal zone of huludao.</title>
        <authorList>
            <person name="Deng T."/>
        </authorList>
    </citation>
    <scope>NUCLEOTIDE SEQUENCE [LARGE SCALE GENOMIC DNA]</scope>
    <source>
        <strain evidence="1 2">M216</strain>
    </source>
</reference>
<comment type="caution">
    <text evidence="1">The sequence shown here is derived from an EMBL/GenBank/DDBJ whole genome shotgun (WGS) entry which is preliminary data.</text>
</comment>
<dbReference type="InterPro" id="IPR029058">
    <property type="entry name" value="AB_hydrolase_fold"/>
</dbReference>
<gene>
    <name evidence="1" type="ORF">QQF73_15470</name>
</gene>
<dbReference type="PROSITE" id="PS51257">
    <property type="entry name" value="PROKAR_LIPOPROTEIN"/>
    <property type="match status" value="1"/>
</dbReference>
<dbReference type="Proteomes" id="UP001223547">
    <property type="component" value="Unassembled WGS sequence"/>
</dbReference>
<name>A0ABT7HF89_9GAMM</name>
<organism evidence="1 2">
    <name type="scientific">Marinobacter albus</name>
    <dbReference type="NCBI Taxonomy" id="3030833"/>
    <lineage>
        <taxon>Bacteria</taxon>
        <taxon>Pseudomonadati</taxon>
        <taxon>Pseudomonadota</taxon>
        <taxon>Gammaproteobacteria</taxon>
        <taxon>Pseudomonadales</taxon>
        <taxon>Marinobacteraceae</taxon>
        <taxon>Marinobacter</taxon>
    </lineage>
</organism>
<protein>
    <submittedName>
        <fullName evidence="1">MECDP-synthase</fullName>
    </submittedName>
</protein>
<evidence type="ECO:0000313" key="2">
    <source>
        <dbReference type="Proteomes" id="UP001223547"/>
    </source>
</evidence>
<dbReference type="RefSeq" id="WP_285368750.1">
    <property type="nucleotide sequence ID" value="NZ_JASSQD010000003.1"/>
</dbReference>
<evidence type="ECO:0000313" key="1">
    <source>
        <dbReference type="EMBL" id="MDK9559033.1"/>
    </source>
</evidence>
<sequence>MFKKTLISVAVASSLGLSGCFDSGDSGANANPDYRINDTTIDRSIVRPIYDPNPIAEEPAFPINADLLLLLGATQSANFDFTGLSTGTSPADDALNRLSGFSTSGAFTLKFDGSLNPASVQAGATVFLLPLNVAPAIDSAPEALPNTNPSGIDQTNPFDLSALPKFRADVVSVDGSSNNAIRVVPLEPLKTGQKYLVVATNDIVGANGKPIARSVQDVALADGVLGNSALGNVKSLLQASDALANGFLAQAIPSNTPESALAYTFTTNADTEVLEAMMAPAAFGSALGQKIGFTAQLKAVRDNFPTLNFSQLTEKLADIGEKAALLGAGELDPATLTAQELAAITALVNVEEKVTPATIGAAIQAEVGDTIHVPQPRPSFFYDTKSATELTTIQGLPGDNTIALAAQQVLVSQGAITLPYFQSLPGETGAGIVNGSWTGSTSLEAGLNETLSPGEEIFQFLRDIDGQLNVNGYFPFPEQQATTTVPVVIFHPVLGTAAEPTSCGSTGAVQGATIFQHGVTVDRSVSMLPAILLAQSTCQAVIAIDQPLHGLAGETIGTVPGLEALDPAALTATVQAVINTLDPTADAQTIGALTALINADYIGERHFGYTANESLQPVAADLANVSSGSLFINPLNMLNSRDNVRQGVVDLLNVAASLQTFNLSSAFQLSEEGSTPPVLAGADFSVNFVGHSLGGISGTTFSSLVNGEDTYTVVVDPATGTTADLTRNALANQALAGAGFTYPQLNSVVLHNTGGQGTRLIENSPTISGRILNGLAAAGVTQGSSAFENFFYIFQSAVDATDPVNFAVELGASTSTSSLLITEVVGDSTVPNEANVNPLGSAFSAPLAGTEPLMALLDIGLGGTSLADGSEGLGIIDSSATSGLPAPVASFFNGANPCSDANHGTFVAPVAPNEQCPGGVANTSGAFAAMVTQTAAAISGAPGIPADATILPFLGDSPTLENALDQDQAQ</sequence>